<feature type="transmembrane region" description="Helical" evidence="2">
    <location>
        <begin position="631"/>
        <end position="651"/>
    </location>
</feature>
<dbReference type="Proteomes" id="UP000198504">
    <property type="component" value="Unassembled WGS sequence"/>
</dbReference>
<feature type="region of interest" description="Disordered" evidence="1">
    <location>
        <begin position="160"/>
        <end position="194"/>
    </location>
</feature>
<dbReference type="Gene3D" id="3.90.550.10">
    <property type="entry name" value="Spore Coat Polysaccharide Biosynthesis Protein SpsA, Chain A"/>
    <property type="match status" value="2"/>
</dbReference>
<reference evidence="4" key="1">
    <citation type="submission" date="2016-10" db="EMBL/GenBank/DDBJ databases">
        <authorList>
            <person name="Varghese N."/>
            <person name="Submissions S."/>
        </authorList>
    </citation>
    <scope>NUCLEOTIDE SEQUENCE [LARGE SCALE GENOMIC DNA]</scope>
    <source>
        <strain evidence="4">CGMCC 4.6856</strain>
    </source>
</reference>
<feature type="compositionally biased region" description="Basic and acidic residues" evidence="1">
    <location>
        <begin position="166"/>
        <end position="194"/>
    </location>
</feature>
<feature type="compositionally biased region" description="Low complexity" evidence="1">
    <location>
        <begin position="1038"/>
        <end position="1051"/>
    </location>
</feature>
<dbReference type="InterPro" id="IPR050834">
    <property type="entry name" value="Glycosyltransf_2"/>
</dbReference>
<gene>
    <name evidence="3" type="ORF">SAMN05421756_102216</name>
</gene>
<feature type="region of interest" description="Disordered" evidence="1">
    <location>
        <begin position="1031"/>
        <end position="1055"/>
    </location>
</feature>
<keyword evidence="3" id="KW-0808">Transferase</keyword>
<evidence type="ECO:0000313" key="3">
    <source>
        <dbReference type="EMBL" id="SEQ00764.1"/>
    </source>
</evidence>
<feature type="transmembrane region" description="Helical" evidence="2">
    <location>
        <begin position="578"/>
        <end position="596"/>
    </location>
</feature>
<sequence length="1150" mass="120970">MPVVADRVRRAPSGLRGRRPGDLDWPELPPAAGDALDENPWAWAAHEPAEGERLDVSRFDVTAVLVCFDAARWLPATLEGLAALDVRPRRVVAIDNGSADTTRALLEQARADGVIDAVYAGKRRHGFGQAVTSALRQDRMARTGSTDTGTSTQTVLRALRDAPGADGRDGHDGRTGQDRDGRDGHDGEVPDDRSGDWARDRRWLWLLHDDAVPAPDTLYRLLAHVATDRAIDVTGPKLLLPRRRQSSHQLSEVGVTISGTGRRELLIDRGEIDQGQRDVPAERLGVSTCGMLVRTSVWRDLDGFDPAVPVFRDGVEFGWRAHLNGYRVVTTPDAEMTHRQVGRAGLRPRGLGGRHPGALDRLLGMTVVAGHAPGRALPLVWVRLVLSCLLLAVGYLLGKAPGRSRDELAALWTFVVHPGRLRALRRRTASIDPAPGTAEVVRTLRPPWWSSLRIAAETLGGALSERYASVAGEVDAASIDELTTDEFSSVADEGTRHPWLRPGVVLFAVAVVAALVAARGLVGLGSLVAPALLPAYGSVGALWSAVWHPIAGAPGEVSPPWLAVTAVGSTITLGQPEWFTTLLLCGVVPLALLAVYPVTLRLVVDKRLRLWCAGTYALLPVLLGGTNQGRLTLSVFSVGLPLLVMAVRALVLRRVRSFEAWRGGWGAGVVLVVLSAFQPAVMLLALVLGAAGAVALRRTPRKIGRIGIALGLPLVVWLPWWPTLILAPGRLLVGPDAALDGAGAAPGVLGLLLGRGLGAGLPPLWLGATVLGMVWATAVFGLLRRPTSRVVLSAWATAVASLALAVLASRLVVDVPPLGTEVRPWVGALLLVTFAALLLAGAVGSDGLSGDVAGRSFSWVQPAAVLAGVAVTVVALGGAVWWVWAGARGPVDRERLDLLPTYVSVAMASDAAPRVLALDLDGGRVGFSVLSGRQGAPRQGDADRGFAFGGSQAAQADVTDAVSRLVAGSADADVAQRLRRLGVGYVVARGVDDEERARIGNTPGLGTASGTGGTVVWQLDPAVSRATVVPADPASTEPDVPVTRAPAAVPPGTGERHLLVGEAADPRWRAELGGSTLPRVVDGWQEGFVVPASGGTVDWRLTSPASWLLPFQGAALLIALVLAAPGIRRPDVRDPALSARRAATLSEVST</sequence>
<dbReference type="RefSeq" id="WP_091178127.1">
    <property type="nucleotide sequence ID" value="NZ_FOFA01000002.1"/>
</dbReference>
<keyword evidence="4" id="KW-1185">Reference proteome</keyword>
<dbReference type="Pfam" id="PF13641">
    <property type="entry name" value="Glyco_tranf_2_3"/>
    <property type="match status" value="1"/>
</dbReference>
<dbReference type="EMBL" id="FOFA01000002">
    <property type="protein sequence ID" value="SEQ00764.1"/>
    <property type="molecule type" value="Genomic_DNA"/>
</dbReference>
<evidence type="ECO:0000256" key="1">
    <source>
        <dbReference type="SAM" id="MobiDB-lite"/>
    </source>
</evidence>
<organism evidence="3 4">
    <name type="scientific">Microlunatus flavus</name>
    <dbReference type="NCBI Taxonomy" id="1036181"/>
    <lineage>
        <taxon>Bacteria</taxon>
        <taxon>Bacillati</taxon>
        <taxon>Actinomycetota</taxon>
        <taxon>Actinomycetes</taxon>
        <taxon>Propionibacteriales</taxon>
        <taxon>Propionibacteriaceae</taxon>
        <taxon>Microlunatus</taxon>
    </lineage>
</organism>
<proteinExistence type="predicted"/>
<dbReference type="GO" id="GO:0016740">
    <property type="term" value="F:transferase activity"/>
    <property type="evidence" value="ECO:0007669"/>
    <property type="project" value="UniProtKB-KW"/>
</dbReference>
<dbReference type="SUPFAM" id="SSF53448">
    <property type="entry name" value="Nucleotide-diphospho-sugar transferases"/>
    <property type="match status" value="1"/>
</dbReference>
<keyword evidence="2" id="KW-1133">Transmembrane helix</keyword>
<dbReference type="PANTHER" id="PTHR43685:SF3">
    <property type="entry name" value="SLR2126 PROTEIN"/>
    <property type="match status" value="1"/>
</dbReference>
<feature type="transmembrane region" description="Helical" evidence="2">
    <location>
        <begin position="764"/>
        <end position="783"/>
    </location>
</feature>
<dbReference type="PANTHER" id="PTHR43685">
    <property type="entry name" value="GLYCOSYLTRANSFERASE"/>
    <property type="match status" value="1"/>
</dbReference>
<feature type="transmembrane region" description="Helical" evidence="2">
    <location>
        <begin position="663"/>
        <end position="691"/>
    </location>
</feature>
<feature type="transmembrane region" description="Helical" evidence="2">
    <location>
        <begin position="380"/>
        <end position="398"/>
    </location>
</feature>
<protein>
    <submittedName>
        <fullName evidence="3">Glycosyltransferase like family 2</fullName>
    </submittedName>
</protein>
<keyword evidence="2" id="KW-0472">Membrane</keyword>
<dbReference type="STRING" id="1036181.SAMN05421756_102216"/>
<keyword evidence="2" id="KW-0812">Transmembrane</keyword>
<feature type="transmembrane region" description="Helical" evidence="2">
    <location>
        <begin position="825"/>
        <end position="843"/>
    </location>
</feature>
<dbReference type="InterPro" id="IPR029044">
    <property type="entry name" value="Nucleotide-diphossugar_trans"/>
</dbReference>
<evidence type="ECO:0000256" key="2">
    <source>
        <dbReference type="SAM" id="Phobius"/>
    </source>
</evidence>
<dbReference type="AlphaFoldDB" id="A0A1H9CHZ6"/>
<accession>A0A1H9CHZ6</accession>
<feature type="transmembrane region" description="Helical" evidence="2">
    <location>
        <begin position="790"/>
        <end position="813"/>
    </location>
</feature>
<feature type="transmembrane region" description="Helical" evidence="2">
    <location>
        <begin position="504"/>
        <end position="533"/>
    </location>
</feature>
<name>A0A1H9CHZ6_9ACTN</name>
<evidence type="ECO:0000313" key="4">
    <source>
        <dbReference type="Proteomes" id="UP000198504"/>
    </source>
</evidence>
<feature type="transmembrane region" description="Helical" evidence="2">
    <location>
        <begin position="863"/>
        <end position="884"/>
    </location>
</feature>
<dbReference type="OrthoDB" id="3734530at2"/>
<feature type="transmembrane region" description="Helical" evidence="2">
    <location>
        <begin position="703"/>
        <end position="726"/>
    </location>
</feature>